<proteinExistence type="predicted"/>
<dbReference type="Proteomes" id="UP000308600">
    <property type="component" value="Unassembled WGS sequence"/>
</dbReference>
<keyword evidence="2" id="KW-1185">Reference proteome</keyword>
<protein>
    <submittedName>
        <fullName evidence="1">Uncharacterized protein</fullName>
    </submittedName>
</protein>
<evidence type="ECO:0000313" key="2">
    <source>
        <dbReference type="Proteomes" id="UP000308600"/>
    </source>
</evidence>
<name>A0ACD3AXI3_9AGAR</name>
<gene>
    <name evidence="1" type="ORF">BDN72DRAFT_856884</name>
</gene>
<accession>A0ACD3AXI3</accession>
<dbReference type="EMBL" id="ML208312">
    <property type="protein sequence ID" value="TFK70476.1"/>
    <property type="molecule type" value="Genomic_DNA"/>
</dbReference>
<organism evidence="1 2">
    <name type="scientific">Pluteus cervinus</name>
    <dbReference type="NCBI Taxonomy" id="181527"/>
    <lineage>
        <taxon>Eukaryota</taxon>
        <taxon>Fungi</taxon>
        <taxon>Dikarya</taxon>
        <taxon>Basidiomycota</taxon>
        <taxon>Agaricomycotina</taxon>
        <taxon>Agaricomycetes</taxon>
        <taxon>Agaricomycetidae</taxon>
        <taxon>Agaricales</taxon>
        <taxon>Pluteineae</taxon>
        <taxon>Pluteaceae</taxon>
        <taxon>Pluteus</taxon>
    </lineage>
</organism>
<reference evidence="1 2" key="1">
    <citation type="journal article" date="2019" name="Nat. Ecol. Evol.">
        <title>Megaphylogeny resolves global patterns of mushroom evolution.</title>
        <authorList>
            <person name="Varga T."/>
            <person name="Krizsan K."/>
            <person name="Foldi C."/>
            <person name="Dima B."/>
            <person name="Sanchez-Garcia M."/>
            <person name="Sanchez-Ramirez S."/>
            <person name="Szollosi G.J."/>
            <person name="Szarkandi J.G."/>
            <person name="Papp V."/>
            <person name="Albert L."/>
            <person name="Andreopoulos W."/>
            <person name="Angelini C."/>
            <person name="Antonin V."/>
            <person name="Barry K.W."/>
            <person name="Bougher N.L."/>
            <person name="Buchanan P."/>
            <person name="Buyck B."/>
            <person name="Bense V."/>
            <person name="Catcheside P."/>
            <person name="Chovatia M."/>
            <person name="Cooper J."/>
            <person name="Damon W."/>
            <person name="Desjardin D."/>
            <person name="Finy P."/>
            <person name="Geml J."/>
            <person name="Haridas S."/>
            <person name="Hughes K."/>
            <person name="Justo A."/>
            <person name="Karasinski D."/>
            <person name="Kautmanova I."/>
            <person name="Kiss B."/>
            <person name="Kocsube S."/>
            <person name="Kotiranta H."/>
            <person name="LaButti K.M."/>
            <person name="Lechner B.E."/>
            <person name="Liimatainen K."/>
            <person name="Lipzen A."/>
            <person name="Lukacs Z."/>
            <person name="Mihaltcheva S."/>
            <person name="Morgado L.N."/>
            <person name="Niskanen T."/>
            <person name="Noordeloos M.E."/>
            <person name="Ohm R.A."/>
            <person name="Ortiz-Santana B."/>
            <person name="Ovrebo C."/>
            <person name="Racz N."/>
            <person name="Riley R."/>
            <person name="Savchenko A."/>
            <person name="Shiryaev A."/>
            <person name="Soop K."/>
            <person name="Spirin V."/>
            <person name="Szebenyi C."/>
            <person name="Tomsovsky M."/>
            <person name="Tulloss R.E."/>
            <person name="Uehling J."/>
            <person name="Grigoriev I.V."/>
            <person name="Vagvolgyi C."/>
            <person name="Papp T."/>
            <person name="Martin F.M."/>
            <person name="Miettinen O."/>
            <person name="Hibbett D.S."/>
            <person name="Nagy L.G."/>
        </authorList>
    </citation>
    <scope>NUCLEOTIDE SEQUENCE [LARGE SCALE GENOMIC DNA]</scope>
    <source>
        <strain evidence="1 2">NL-1719</strain>
    </source>
</reference>
<sequence>MLRGGSRGGRDEGWKSRSTLKLQLEKRLNTQQPATSWSLMSYQHWRESQSCCCHNGIEIAGVSANRVSGWLYALTRFRIWMNRRGRNVGREAFQLVHLVNWTSDLQNFETRKGLGRFLRGGLDGNVPGRRFDGCSDDGKGLFEREKQGYRDTSTNRVKKEDTHHNQTKKKKKKVSYLQVRMAFIDVSGTRTLKYRQPRQSSPETCLFDKLSESLNSQSTNRGCGCDGQDAGERKGEPELAGGAKFGWVDELKDAMTKAGCTIVVRTLVLFSDLELEDYVDNSQQSHNSEQIRRPSGDHTTFTDTFIGNEPPEPLVLGQTRDLCLGPGTSTVQQYMPRLWTVCRLHTSVQHKLKIAVIPTLVLQHPIRAWSVSKGRGSNTWRESLDTEMRRIEGRDGKIAEGRLYMKNEGTTRTTTRTRTTSSRIHPPMGWPGSTSVSSHLHESEATPIFHHHVESQN</sequence>
<evidence type="ECO:0000313" key="1">
    <source>
        <dbReference type="EMBL" id="TFK70476.1"/>
    </source>
</evidence>